<reference evidence="3" key="1">
    <citation type="journal article" date="2019" name="Int. J. Syst. Evol. Microbiol.">
        <title>The Global Catalogue of Microorganisms (GCM) 10K type strain sequencing project: providing services to taxonomists for standard genome sequencing and annotation.</title>
        <authorList>
            <consortium name="The Broad Institute Genomics Platform"/>
            <consortium name="The Broad Institute Genome Sequencing Center for Infectious Disease"/>
            <person name="Wu L."/>
            <person name="Ma J."/>
        </authorList>
    </citation>
    <scope>NUCLEOTIDE SEQUENCE [LARGE SCALE GENOMIC DNA]</scope>
    <source>
        <strain evidence="3">CCUG 51308</strain>
    </source>
</reference>
<feature type="transmembrane region" description="Helical" evidence="1">
    <location>
        <begin position="35"/>
        <end position="59"/>
    </location>
</feature>
<dbReference type="RefSeq" id="WP_382166774.1">
    <property type="nucleotide sequence ID" value="NZ_JBHTBR010000004.1"/>
</dbReference>
<feature type="transmembrane region" description="Helical" evidence="1">
    <location>
        <begin position="9"/>
        <end position="29"/>
    </location>
</feature>
<organism evidence="2 3">
    <name type="scientific">Hirschia litorea</name>
    <dbReference type="NCBI Taxonomy" id="1199156"/>
    <lineage>
        <taxon>Bacteria</taxon>
        <taxon>Pseudomonadati</taxon>
        <taxon>Pseudomonadota</taxon>
        <taxon>Alphaproteobacteria</taxon>
        <taxon>Hyphomonadales</taxon>
        <taxon>Hyphomonadaceae</taxon>
        <taxon>Hirschia</taxon>
    </lineage>
</organism>
<evidence type="ECO:0000313" key="3">
    <source>
        <dbReference type="Proteomes" id="UP001596492"/>
    </source>
</evidence>
<name>A0ABW2IKY9_9PROT</name>
<evidence type="ECO:0000313" key="2">
    <source>
        <dbReference type="EMBL" id="MFC7291542.1"/>
    </source>
</evidence>
<evidence type="ECO:0000256" key="1">
    <source>
        <dbReference type="SAM" id="Phobius"/>
    </source>
</evidence>
<keyword evidence="3" id="KW-1185">Reference proteome</keyword>
<proteinExistence type="predicted"/>
<keyword evidence="1" id="KW-0812">Transmembrane</keyword>
<keyword evidence="1" id="KW-0472">Membrane</keyword>
<sequence>MSYKYKRLGLIWMCVYPLITFLLMGFRWLNIGLPLPLMTLILTAIMVPTIYFIIVPWAIRHSSPQS</sequence>
<accession>A0ABW2IKY9</accession>
<comment type="caution">
    <text evidence="2">The sequence shown here is derived from an EMBL/GenBank/DDBJ whole genome shotgun (WGS) entry which is preliminary data.</text>
</comment>
<dbReference type="EMBL" id="JBHTBR010000004">
    <property type="protein sequence ID" value="MFC7291542.1"/>
    <property type="molecule type" value="Genomic_DNA"/>
</dbReference>
<protein>
    <submittedName>
        <fullName evidence="2">Uncharacterized protein</fullName>
    </submittedName>
</protein>
<gene>
    <name evidence="2" type="ORF">ACFQS8_07940</name>
</gene>
<dbReference type="Proteomes" id="UP001596492">
    <property type="component" value="Unassembled WGS sequence"/>
</dbReference>
<keyword evidence="1" id="KW-1133">Transmembrane helix</keyword>